<proteinExistence type="predicted"/>
<dbReference type="InterPro" id="IPR001345">
    <property type="entry name" value="PG/BPGM_mutase_AS"/>
</dbReference>
<reference evidence="2" key="1">
    <citation type="journal article" date="2019" name="Int. J. Syst. Evol. Microbiol.">
        <title>The Global Catalogue of Microorganisms (GCM) 10K type strain sequencing project: providing services to taxonomists for standard genome sequencing and annotation.</title>
        <authorList>
            <consortium name="The Broad Institute Genomics Platform"/>
            <consortium name="The Broad Institute Genome Sequencing Center for Infectious Disease"/>
            <person name="Wu L."/>
            <person name="Ma J."/>
        </authorList>
    </citation>
    <scope>NUCLEOTIDE SEQUENCE [LARGE SCALE GENOMIC DNA]</scope>
    <source>
        <strain evidence="2">CCUG 60524</strain>
    </source>
</reference>
<dbReference type="PANTHER" id="PTHR48100">
    <property type="entry name" value="BROAD-SPECIFICITY PHOSPHATASE YOR283W-RELATED"/>
    <property type="match status" value="1"/>
</dbReference>
<dbReference type="RefSeq" id="WP_386074393.1">
    <property type="nucleotide sequence ID" value="NZ_JBHTJT010000011.1"/>
</dbReference>
<dbReference type="SUPFAM" id="SSF53254">
    <property type="entry name" value="Phosphoglycerate mutase-like"/>
    <property type="match status" value="1"/>
</dbReference>
<dbReference type="Pfam" id="PF00300">
    <property type="entry name" value="His_Phos_1"/>
    <property type="match status" value="1"/>
</dbReference>
<dbReference type="Proteomes" id="UP001597108">
    <property type="component" value="Unassembled WGS sequence"/>
</dbReference>
<accession>A0ABW3IRT8</accession>
<comment type="caution">
    <text evidence="1">The sequence shown here is derived from an EMBL/GenBank/DDBJ whole genome shotgun (WGS) entry which is preliminary data.</text>
</comment>
<evidence type="ECO:0000313" key="2">
    <source>
        <dbReference type="Proteomes" id="UP001597108"/>
    </source>
</evidence>
<organism evidence="1 2">
    <name type="scientific">Tropicimonas aquimaris</name>
    <dbReference type="NCBI Taxonomy" id="914152"/>
    <lineage>
        <taxon>Bacteria</taxon>
        <taxon>Pseudomonadati</taxon>
        <taxon>Pseudomonadota</taxon>
        <taxon>Alphaproteobacteria</taxon>
        <taxon>Rhodobacterales</taxon>
        <taxon>Roseobacteraceae</taxon>
        <taxon>Tropicimonas</taxon>
    </lineage>
</organism>
<dbReference type="SMART" id="SM00855">
    <property type="entry name" value="PGAM"/>
    <property type="match status" value="1"/>
</dbReference>
<dbReference type="InterPro" id="IPR013078">
    <property type="entry name" value="His_Pase_superF_clade-1"/>
</dbReference>
<dbReference type="InterPro" id="IPR050275">
    <property type="entry name" value="PGM_Phosphatase"/>
</dbReference>
<sequence>MVQFAFPNRQHSPDAVLPSADAMPEFYILRHGETHWNVSGRMQGRLDSPLTALGREQAVRQGHILRVAGAGRLPLLCSPSGRALATAALALPGRAPMIDDRLGEIGMGNWQGLTREEIFAGRPELADDPHPFLWKFSAPGGETVAQMQTRIAEWVSERREPAIVVTHGVTSQFLRGALLGIDVAAMSGLEDCQGVVYRVAHGRQERLETGC</sequence>
<dbReference type="CDD" id="cd07067">
    <property type="entry name" value="HP_PGM_like"/>
    <property type="match status" value="1"/>
</dbReference>
<dbReference type="PROSITE" id="PS00175">
    <property type="entry name" value="PG_MUTASE"/>
    <property type="match status" value="1"/>
</dbReference>
<keyword evidence="2" id="KW-1185">Reference proteome</keyword>
<name>A0ABW3IRT8_9RHOB</name>
<dbReference type="InterPro" id="IPR029033">
    <property type="entry name" value="His_PPase_superfam"/>
</dbReference>
<dbReference type="EMBL" id="JBHTJT010000011">
    <property type="protein sequence ID" value="MFD0980058.1"/>
    <property type="molecule type" value="Genomic_DNA"/>
</dbReference>
<gene>
    <name evidence="1" type="ORF">ACFQ2S_10380</name>
</gene>
<dbReference type="PANTHER" id="PTHR48100:SF59">
    <property type="entry name" value="ADENOSYLCOBALAMIN_ALPHA-RIBAZOLE PHOSPHATASE"/>
    <property type="match status" value="1"/>
</dbReference>
<dbReference type="Gene3D" id="3.40.50.1240">
    <property type="entry name" value="Phosphoglycerate mutase-like"/>
    <property type="match status" value="1"/>
</dbReference>
<evidence type="ECO:0000313" key="1">
    <source>
        <dbReference type="EMBL" id="MFD0980058.1"/>
    </source>
</evidence>
<protein>
    <submittedName>
        <fullName evidence="1">Histidine phosphatase family protein</fullName>
    </submittedName>
</protein>